<evidence type="ECO:0000313" key="5">
    <source>
        <dbReference type="Proteomes" id="UP000001449"/>
    </source>
</evidence>
<evidence type="ECO:0000256" key="1">
    <source>
        <dbReference type="ARBA" id="ARBA00022801"/>
    </source>
</evidence>
<feature type="region of interest" description="Disordered" evidence="2">
    <location>
        <begin position="629"/>
        <end position="653"/>
    </location>
</feature>
<dbReference type="InterPro" id="IPR050593">
    <property type="entry name" value="LovG"/>
</dbReference>
<dbReference type="Gene3D" id="3.40.50.1820">
    <property type="entry name" value="alpha/beta hydrolase"/>
    <property type="match status" value="1"/>
</dbReference>
<feature type="compositionally biased region" description="Polar residues" evidence="2">
    <location>
        <begin position="479"/>
        <end position="496"/>
    </location>
</feature>
<dbReference type="GeneID" id="7450494"/>
<dbReference type="KEGG" id="tps:THAPSDRAFT_24702"/>
<dbReference type="AlphaFoldDB" id="B8CBP0"/>
<dbReference type="eggNOG" id="ENOG502STV8">
    <property type="taxonomic scope" value="Eukaryota"/>
</dbReference>
<dbReference type="Proteomes" id="UP000001449">
    <property type="component" value="Chromosome 13"/>
</dbReference>
<name>B8CBP0_THAPS</name>
<dbReference type="InterPro" id="IPR029058">
    <property type="entry name" value="AB_hydrolase_fold"/>
</dbReference>
<feature type="region of interest" description="Disordered" evidence="2">
    <location>
        <begin position="701"/>
        <end position="736"/>
    </location>
</feature>
<feature type="compositionally biased region" description="Basic and acidic residues" evidence="2">
    <location>
        <begin position="581"/>
        <end position="595"/>
    </location>
</feature>
<dbReference type="PANTHER" id="PTHR48070">
    <property type="entry name" value="ESTERASE OVCA2"/>
    <property type="match status" value="1"/>
</dbReference>
<dbReference type="PaxDb" id="35128-Thaps24702"/>
<feature type="region of interest" description="Disordered" evidence="2">
    <location>
        <begin position="424"/>
        <end position="612"/>
    </location>
</feature>
<feature type="domain" description="Serine hydrolase" evidence="3">
    <location>
        <begin position="2"/>
        <end position="269"/>
    </location>
</feature>
<feature type="compositionally biased region" description="Pro residues" evidence="2">
    <location>
        <begin position="637"/>
        <end position="649"/>
    </location>
</feature>
<evidence type="ECO:0000313" key="4">
    <source>
        <dbReference type="EMBL" id="EED89350.1"/>
    </source>
</evidence>
<dbReference type="HOGENOM" id="CLU_309181_0_0_1"/>
<protein>
    <recommendedName>
        <fullName evidence="3">Serine hydrolase domain-containing protein</fullName>
    </recommendedName>
</protein>
<dbReference type="STRING" id="35128.B8CBP0"/>
<reference evidence="4 5" key="1">
    <citation type="journal article" date="2004" name="Science">
        <title>The genome of the diatom Thalassiosira pseudonana: ecology, evolution, and metabolism.</title>
        <authorList>
            <person name="Armbrust E.V."/>
            <person name="Berges J.A."/>
            <person name="Bowler C."/>
            <person name="Green B.R."/>
            <person name="Martinez D."/>
            <person name="Putnam N.H."/>
            <person name="Zhou S."/>
            <person name="Allen A.E."/>
            <person name="Apt K.E."/>
            <person name="Bechner M."/>
            <person name="Brzezinski M.A."/>
            <person name="Chaal B.K."/>
            <person name="Chiovitti A."/>
            <person name="Davis A.K."/>
            <person name="Demarest M.S."/>
            <person name="Detter J.C."/>
            <person name="Glavina T."/>
            <person name="Goodstein D."/>
            <person name="Hadi M.Z."/>
            <person name="Hellsten U."/>
            <person name="Hildebrand M."/>
            <person name="Jenkins B.D."/>
            <person name="Jurka J."/>
            <person name="Kapitonov V.V."/>
            <person name="Kroger N."/>
            <person name="Lau W.W."/>
            <person name="Lane T.W."/>
            <person name="Larimer F.W."/>
            <person name="Lippmeier J.C."/>
            <person name="Lucas S."/>
            <person name="Medina M."/>
            <person name="Montsant A."/>
            <person name="Obornik M."/>
            <person name="Parker M.S."/>
            <person name="Palenik B."/>
            <person name="Pazour G.J."/>
            <person name="Richardson P.M."/>
            <person name="Rynearson T.A."/>
            <person name="Saito M.A."/>
            <person name="Schwartz D.C."/>
            <person name="Thamatrakoln K."/>
            <person name="Valentin K."/>
            <person name="Vardi A."/>
            <person name="Wilkerson F.P."/>
            <person name="Rokhsar D.S."/>
        </authorList>
    </citation>
    <scope>NUCLEOTIDE SEQUENCE [LARGE SCALE GENOMIC DNA]</scope>
    <source>
        <strain evidence="4 5">CCMP1335</strain>
    </source>
</reference>
<organism evidence="4 5">
    <name type="scientific">Thalassiosira pseudonana</name>
    <name type="common">Marine diatom</name>
    <name type="synonym">Cyclotella nana</name>
    <dbReference type="NCBI Taxonomy" id="35128"/>
    <lineage>
        <taxon>Eukaryota</taxon>
        <taxon>Sar</taxon>
        <taxon>Stramenopiles</taxon>
        <taxon>Ochrophyta</taxon>
        <taxon>Bacillariophyta</taxon>
        <taxon>Coscinodiscophyceae</taxon>
        <taxon>Thalassiosirophycidae</taxon>
        <taxon>Thalassiosirales</taxon>
        <taxon>Thalassiosiraceae</taxon>
        <taxon>Thalassiosira</taxon>
    </lineage>
</organism>
<keyword evidence="5" id="KW-1185">Reference proteome</keyword>
<feature type="region of interest" description="Disordered" evidence="2">
    <location>
        <begin position="373"/>
        <end position="401"/>
    </location>
</feature>
<feature type="compositionally biased region" description="Polar residues" evidence="2">
    <location>
        <begin position="92"/>
        <end position="105"/>
    </location>
</feature>
<dbReference type="SUPFAM" id="SSF52058">
    <property type="entry name" value="L domain-like"/>
    <property type="match status" value="1"/>
</dbReference>
<dbReference type="GO" id="GO:0005737">
    <property type="term" value="C:cytoplasm"/>
    <property type="evidence" value="ECO:0000318"/>
    <property type="project" value="GO_Central"/>
</dbReference>
<dbReference type="InterPro" id="IPR005645">
    <property type="entry name" value="FSH-like_dom"/>
</dbReference>
<dbReference type="Pfam" id="PF03959">
    <property type="entry name" value="FSH1"/>
    <property type="match status" value="1"/>
</dbReference>
<dbReference type="PANTHER" id="PTHR48070:SF6">
    <property type="entry name" value="ESTERASE OVCA2"/>
    <property type="match status" value="1"/>
</dbReference>
<feature type="compositionally biased region" description="Low complexity" evidence="2">
    <location>
        <begin position="503"/>
        <end position="520"/>
    </location>
</feature>
<feature type="region of interest" description="Disordered" evidence="2">
    <location>
        <begin position="278"/>
        <end position="298"/>
    </location>
</feature>
<accession>B8CBP0</accession>
<feature type="compositionally biased region" description="Polar residues" evidence="2">
    <location>
        <begin position="280"/>
        <end position="294"/>
    </location>
</feature>
<dbReference type="EMBL" id="CM000648">
    <property type="protein sequence ID" value="EED89350.1"/>
    <property type="molecule type" value="Genomic_DNA"/>
</dbReference>
<dbReference type="Gene3D" id="3.80.10.10">
    <property type="entry name" value="Ribonuclease Inhibitor"/>
    <property type="match status" value="1"/>
</dbReference>
<evidence type="ECO:0000259" key="3">
    <source>
        <dbReference type="Pfam" id="PF03959"/>
    </source>
</evidence>
<feature type="region of interest" description="Disordered" evidence="2">
    <location>
        <begin position="83"/>
        <end position="105"/>
    </location>
</feature>
<dbReference type="RefSeq" id="XP_002293614.1">
    <property type="nucleotide sequence ID" value="XM_002293578.1"/>
</dbReference>
<dbReference type="GO" id="GO:0005634">
    <property type="term" value="C:nucleus"/>
    <property type="evidence" value="ECO:0000318"/>
    <property type="project" value="GO_Central"/>
</dbReference>
<evidence type="ECO:0000256" key="2">
    <source>
        <dbReference type="SAM" id="MobiDB-lite"/>
    </source>
</evidence>
<dbReference type="InterPro" id="IPR032675">
    <property type="entry name" value="LRR_dom_sf"/>
</dbReference>
<proteinExistence type="predicted"/>
<feature type="compositionally biased region" description="Low complexity" evidence="2">
    <location>
        <begin position="599"/>
        <end position="609"/>
    </location>
</feature>
<dbReference type="InParanoid" id="B8CBP0"/>
<reference evidence="4 5" key="2">
    <citation type="journal article" date="2008" name="Nature">
        <title>The Phaeodactylum genome reveals the evolutionary history of diatom genomes.</title>
        <authorList>
            <person name="Bowler C."/>
            <person name="Allen A.E."/>
            <person name="Badger J.H."/>
            <person name="Grimwood J."/>
            <person name="Jabbari K."/>
            <person name="Kuo A."/>
            <person name="Maheswari U."/>
            <person name="Martens C."/>
            <person name="Maumus F."/>
            <person name="Otillar R.P."/>
            <person name="Rayko E."/>
            <person name="Salamov A."/>
            <person name="Vandepoele K."/>
            <person name="Beszteri B."/>
            <person name="Gruber A."/>
            <person name="Heijde M."/>
            <person name="Katinka M."/>
            <person name="Mock T."/>
            <person name="Valentin K."/>
            <person name="Verret F."/>
            <person name="Berges J.A."/>
            <person name="Brownlee C."/>
            <person name="Cadoret J.P."/>
            <person name="Chiovitti A."/>
            <person name="Choi C.J."/>
            <person name="Coesel S."/>
            <person name="De Martino A."/>
            <person name="Detter J.C."/>
            <person name="Durkin C."/>
            <person name="Falciatore A."/>
            <person name="Fournet J."/>
            <person name="Haruta M."/>
            <person name="Huysman M.J."/>
            <person name="Jenkins B.D."/>
            <person name="Jiroutova K."/>
            <person name="Jorgensen R.E."/>
            <person name="Joubert Y."/>
            <person name="Kaplan A."/>
            <person name="Kroger N."/>
            <person name="Kroth P.G."/>
            <person name="La Roche J."/>
            <person name="Lindquist E."/>
            <person name="Lommer M."/>
            <person name="Martin-Jezequel V."/>
            <person name="Lopez P.J."/>
            <person name="Lucas S."/>
            <person name="Mangogna M."/>
            <person name="McGinnis K."/>
            <person name="Medlin L.K."/>
            <person name="Montsant A."/>
            <person name="Oudot-Le Secq M.P."/>
            <person name="Napoli C."/>
            <person name="Obornik M."/>
            <person name="Parker M.S."/>
            <person name="Petit J.L."/>
            <person name="Porcel B.M."/>
            <person name="Poulsen N."/>
            <person name="Robison M."/>
            <person name="Rychlewski L."/>
            <person name="Rynearson T.A."/>
            <person name="Schmutz J."/>
            <person name="Shapiro H."/>
            <person name="Siaut M."/>
            <person name="Stanley M."/>
            <person name="Sussman M.R."/>
            <person name="Taylor A.R."/>
            <person name="Vardi A."/>
            <person name="von Dassow P."/>
            <person name="Vyverman W."/>
            <person name="Willis A."/>
            <person name="Wyrwicz L.S."/>
            <person name="Rokhsar D.S."/>
            <person name="Weissenbach J."/>
            <person name="Armbrust E.V."/>
            <person name="Green B.R."/>
            <person name="Van de Peer Y."/>
            <person name="Grigoriev I.V."/>
        </authorList>
    </citation>
    <scope>NUCLEOTIDE SEQUENCE [LARGE SCALE GENOMIC DNA]</scope>
    <source>
        <strain evidence="4 5">CCMP1335</strain>
    </source>
</reference>
<keyword evidence="1" id="KW-0378">Hydrolase</keyword>
<gene>
    <name evidence="4" type="ORF">THAPSDRAFT_24702</name>
</gene>
<dbReference type="GO" id="GO:0016787">
    <property type="term" value="F:hydrolase activity"/>
    <property type="evidence" value="ECO:0000318"/>
    <property type="project" value="GO_Central"/>
</dbReference>
<sequence>MRVLCLHPASSSALQLSQSLSKLEDRLWNKHGIELVFVDGPLLDVHVGREVGVAGGGIAAVDGMEDNVSRRWYVEECVEKSVLPSSSSSSSGTAPSKDTSRTPASSKVKYAGLDASLLHLSQIWTRGGANISNVNGNSNTGASTGGLGDCLPFQGVLGFGQGADVAGMLPLLNHHEDGEDSDDDGEGDIEKENRVLTMFQGLQFVVLVDGQDILQQRGNISEDEAENEDVYVGPDGVHSLHVILGNDDTTEGSNKLNNSERLAMQYGPNAQVEYYKRPPQSATNDTTQSPTQRRQPPLIECTPILSNILGKYLVAQKNTLNSNPNKRELLSLQNQLANLEQLASLAISQEIQRNPPKALMAVIGPVAMLNGKDGGGGGKGDDATNNDEAGVQDDTNDDVDAKKTKTTTATGILEKVDVGRAVGAWQGPRRRGRGEEGGGAPCPQEFLLREEVRPRPKTKRQQLNVLPSEKEEQAAATMNVHSPEQGSDATFEQAQQAPVADEAAGLSKKSTSLSALANKSDTADSSDKAAQSQSQPATNDVLCPTVDGQSAESTLVADPTSGTRRQPSVPGAHHVAPTHGRHVEDDTTPEEDHQHQLRQSAAQSSNAANGDENVRHVVDDAFIVTDDIEVGGDGGGVPPPEQPVEPSPDSPKVEARSMQTATCCGKSITPFALKCSAFLVLLAVTTVIVAPIAVHLSNQNRNKSAHPVGGERGGGGTSELGVNRRPTNEIPPQDGGIVLEDSVRKQLITDLITTLSPEEVLNDPETPQGKAFAWMLSHGEGVDAHLTSTLPEMPLRLSERYALAVLYYALRGDEWNEKGAFLTGQPQCYWSDVMFDCKLGFVTGLYLAQLTNPPPYSLIITASDNNNLNGTIPDEFKFFTKLEQINFQGNPLLEGSFPEEMGDLTGLEGMWLDDTGITGSVDFLCEVALEASDECEQACGFKADVENVECACCE</sequence>